<dbReference type="GO" id="GO:0006355">
    <property type="term" value="P:regulation of DNA-templated transcription"/>
    <property type="evidence" value="ECO:0007669"/>
    <property type="project" value="InterPro"/>
</dbReference>
<dbReference type="SMART" id="SM00448">
    <property type="entry name" value="REC"/>
    <property type="match status" value="1"/>
</dbReference>
<comment type="caution">
    <text evidence="5">The sequence shown here is derived from an EMBL/GenBank/DDBJ whole genome shotgun (WGS) entry which is preliminary data.</text>
</comment>
<dbReference type="InterPro" id="IPR001789">
    <property type="entry name" value="Sig_transdc_resp-reg_receiver"/>
</dbReference>
<feature type="domain" description="HTH luxR-type" evidence="3">
    <location>
        <begin position="145"/>
        <end position="210"/>
    </location>
</feature>
<comment type="caution">
    <text evidence="2">Lacks conserved residue(s) required for the propagation of feature annotation.</text>
</comment>
<evidence type="ECO:0000313" key="5">
    <source>
        <dbReference type="EMBL" id="NYJ73985.1"/>
    </source>
</evidence>
<dbReference type="Pfam" id="PF00196">
    <property type="entry name" value="GerE"/>
    <property type="match status" value="1"/>
</dbReference>
<dbReference type="RefSeq" id="WP_179479577.1">
    <property type="nucleotide sequence ID" value="NZ_JACCFW010000001.1"/>
</dbReference>
<evidence type="ECO:0000259" key="3">
    <source>
        <dbReference type="PROSITE" id="PS50043"/>
    </source>
</evidence>
<evidence type="ECO:0000256" key="1">
    <source>
        <dbReference type="ARBA" id="ARBA00023125"/>
    </source>
</evidence>
<accession>A0A853DIG5</accession>
<dbReference type="Proteomes" id="UP000571817">
    <property type="component" value="Unassembled WGS sequence"/>
</dbReference>
<proteinExistence type="predicted"/>
<dbReference type="EMBL" id="JACCFW010000001">
    <property type="protein sequence ID" value="NYJ73985.1"/>
    <property type="molecule type" value="Genomic_DNA"/>
</dbReference>
<name>A0A853DIG5_9MICO</name>
<protein>
    <submittedName>
        <fullName evidence="5">Two-component system NarL family response regulator</fullName>
    </submittedName>
</protein>
<sequence>MSDQRITVQVAAASPIYRRGIAAVLQEHGMEVVASAADGDQLSAARPADVVLVQPELPGLAAALRALATDPDHPKIILLVGPAEPFAVGAALRHGPAGLLLQDAGAEEFEAAVRAVSAGGGWISAPLVPLVLPLAVSGALRAAIEDSAAGTLSRREREVLVLVASGHSNRKVASELFIAENTVKNHVRKILEKLDLNSRVEATLWAVSTGLVDSNERK</sequence>
<dbReference type="InterPro" id="IPR000792">
    <property type="entry name" value="Tscrpt_reg_LuxR_C"/>
</dbReference>
<gene>
    <name evidence="5" type="ORF">HNR15_000948</name>
</gene>
<keyword evidence="1" id="KW-0238">DNA-binding</keyword>
<evidence type="ECO:0000259" key="4">
    <source>
        <dbReference type="PROSITE" id="PS50110"/>
    </source>
</evidence>
<evidence type="ECO:0000313" key="6">
    <source>
        <dbReference type="Proteomes" id="UP000571817"/>
    </source>
</evidence>
<dbReference type="GO" id="GO:0000160">
    <property type="term" value="P:phosphorelay signal transduction system"/>
    <property type="evidence" value="ECO:0007669"/>
    <property type="project" value="InterPro"/>
</dbReference>
<keyword evidence="6" id="KW-1185">Reference proteome</keyword>
<reference evidence="5 6" key="1">
    <citation type="submission" date="2020-07" db="EMBL/GenBank/DDBJ databases">
        <title>Sequencing the genomes of 1000 actinobacteria strains.</title>
        <authorList>
            <person name="Klenk H.-P."/>
        </authorList>
    </citation>
    <scope>NUCLEOTIDE SEQUENCE [LARGE SCALE GENOMIC DNA]</scope>
    <source>
        <strain evidence="5 6">DSM 29531</strain>
    </source>
</reference>
<dbReference type="SUPFAM" id="SSF52172">
    <property type="entry name" value="CheY-like"/>
    <property type="match status" value="1"/>
</dbReference>
<dbReference type="PROSITE" id="PS50043">
    <property type="entry name" value="HTH_LUXR_2"/>
    <property type="match status" value="1"/>
</dbReference>
<dbReference type="PRINTS" id="PR00038">
    <property type="entry name" value="HTHLUXR"/>
</dbReference>
<dbReference type="InterPro" id="IPR039420">
    <property type="entry name" value="WalR-like"/>
</dbReference>
<dbReference type="GO" id="GO:0003677">
    <property type="term" value="F:DNA binding"/>
    <property type="evidence" value="ECO:0007669"/>
    <property type="project" value="UniProtKB-KW"/>
</dbReference>
<dbReference type="AlphaFoldDB" id="A0A853DIG5"/>
<dbReference type="CDD" id="cd06170">
    <property type="entry name" value="LuxR_C_like"/>
    <property type="match status" value="1"/>
</dbReference>
<dbReference type="PANTHER" id="PTHR43214:SF43">
    <property type="entry name" value="TWO-COMPONENT RESPONSE REGULATOR"/>
    <property type="match status" value="1"/>
</dbReference>
<feature type="domain" description="Response regulatory" evidence="4">
    <location>
        <begin position="7"/>
        <end position="117"/>
    </location>
</feature>
<dbReference type="SUPFAM" id="SSF46894">
    <property type="entry name" value="C-terminal effector domain of the bipartite response regulators"/>
    <property type="match status" value="1"/>
</dbReference>
<dbReference type="InterPro" id="IPR011006">
    <property type="entry name" value="CheY-like_superfamily"/>
</dbReference>
<evidence type="ECO:0000256" key="2">
    <source>
        <dbReference type="PROSITE-ProRule" id="PRU00169"/>
    </source>
</evidence>
<dbReference type="SMART" id="SM00421">
    <property type="entry name" value="HTH_LUXR"/>
    <property type="match status" value="1"/>
</dbReference>
<dbReference type="PANTHER" id="PTHR43214">
    <property type="entry name" value="TWO-COMPONENT RESPONSE REGULATOR"/>
    <property type="match status" value="1"/>
</dbReference>
<dbReference type="PROSITE" id="PS50110">
    <property type="entry name" value="RESPONSE_REGULATORY"/>
    <property type="match status" value="1"/>
</dbReference>
<dbReference type="InterPro" id="IPR016032">
    <property type="entry name" value="Sig_transdc_resp-reg_C-effctor"/>
</dbReference>
<organism evidence="5 6">
    <name type="scientific">Allobranchiibius huperziae</name>
    <dbReference type="NCBI Taxonomy" id="1874116"/>
    <lineage>
        <taxon>Bacteria</taxon>
        <taxon>Bacillati</taxon>
        <taxon>Actinomycetota</taxon>
        <taxon>Actinomycetes</taxon>
        <taxon>Micrococcales</taxon>
        <taxon>Dermacoccaceae</taxon>
        <taxon>Allobranchiibius</taxon>
    </lineage>
</organism>
<dbReference type="Gene3D" id="3.40.50.2300">
    <property type="match status" value="1"/>
</dbReference>